<dbReference type="PANTHER" id="PTHR43096:SF52">
    <property type="entry name" value="DNAJ HOMOLOG 1, MITOCHONDRIAL-RELATED"/>
    <property type="match status" value="1"/>
</dbReference>
<dbReference type="InterPro" id="IPR018253">
    <property type="entry name" value="DnaJ_domain_CS"/>
</dbReference>
<dbReference type="FunFam" id="2.60.260.20:FF:000013">
    <property type="entry name" value="DnaJ subfamily B member 11"/>
    <property type="match status" value="1"/>
</dbReference>
<dbReference type="AlphaFoldDB" id="A0A4V2UK25"/>
<sequence length="316" mass="35127">MEFKDYYDVIGVKRDAGQDEIKRAYRRLARKYHPDVSKEPDAEARFKEVNEAYEVLKDPEKRSAYDQLGKNWQSGQDFRPPPDWDQGFEFQGGGYTNADSAEFSDFFESLFGQRFSQGFGGHTQRGFHARGGDTHTKVVIDLEDAYRGGPKAFTLKHTVLGNDGRPHIKERVLNVRIPKGVRQGQHIRLAGQGEPGVGDGKPGDLYLEVSFKPHSYYKVEGKDVFIDLPVAPWEAALGATVKTPTPDGTVDLKIPAGSGTGKKLRLKGRGIPAKEAGDLYVVIKVALPKADTEAAKKAYENFRQACNFNPRAGLRL</sequence>
<reference evidence="3 4" key="1">
    <citation type="submission" date="2019-03" db="EMBL/GenBank/DDBJ databases">
        <title>Genomic Encyclopedia of Archaeal and Bacterial Type Strains, Phase II (KMG-II): from individual species to whole genera.</title>
        <authorList>
            <person name="Goeker M."/>
        </authorList>
    </citation>
    <scope>NUCLEOTIDE SEQUENCE [LARGE SCALE GENOMIC DNA]</scope>
    <source>
        <strain evidence="3 4">DSM 15388</strain>
    </source>
</reference>
<dbReference type="GO" id="GO:0003677">
    <property type="term" value="F:DNA binding"/>
    <property type="evidence" value="ECO:0007669"/>
    <property type="project" value="UniProtKB-KW"/>
</dbReference>
<dbReference type="GO" id="GO:0051082">
    <property type="term" value="F:unfolded protein binding"/>
    <property type="evidence" value="ECO:0007669"/>
    <property type="project" value="InterPro"/>
</dbReference>
<dbReference type="InterPro" id="IPR008971">
    <property type="entry name" value="HSP40/DnaJ_pept-bd"/>
</dbReference>
<organism evidence="3 4">
    <name type="scientific">Reinekea marinisedimentorum</name>
    <dbReference type="NCBI Taxonomy" id="230495"/>
    <lineage>
        <taxon>Bacteria</taxon>
        <taxon>Pseudomonadati</taxon>
        <taxon>Pseudomonadota</taxon>
        <taxon>Gammaproteobacteria</taxon>
        <taxon>Oceanospirillales</taxon>
        <taxon>Saccharospirillaceae</taxon>
        <taxon>Reinekea</taxon>
    </lineage>
</organism>
<dbReference type="SMART" id="SM00271">
    <property type="entry name" value="DnaJ"/>
    <property type="match status" value="1"/>
</dbReference>
<dbReference type="Proteomes" id="UP000295793">
    <property type="component" value="Unassembled WGS sequence"/>
</dbReference>
<comment type="caution">
    <text evidence="3">The sequence shown here is derived from an EMBL/GenBank/DDBJ whole genome shotgun (WGS) entry which is preliminary data.</text>
</comment>
<evidence type="ECO:0000256" key="1">
    <source>
        <dbReference type="ARBA" id="ARBA00023186"/>
    </source>
</evidence>
<keyword evidence="4" id="KW-1185">Reference proteome</keyword>
<evidence type="ECO:0000259" key="2">
    <source>
        <dbReference type="PROSITE" id="PS50076"/>
    </source>
</evidence>
<dbReference type="SUPFAM" id="SSF46565">
    <property type="entry name" value="Chaperone J-domain"/>
    <property type="match status" value="1"/>
</dbReference>
<dbReference type="PANTHER" id="PTHR43096">
    <property type="entry name" value="DNAJ HOMOLOG 1, MITOCHONDRIAL-RELATED"/>
    <property type="match status" value="1"/>
</dbReference>
<name>A0A4V2UK25_9GAMM</name>
<dbReference type="InterPro" id="IPR002939">
    <property type="entry name" value="DnaJ_C"/>
</dbReference>
<dbReference type="GO" id="GO:0042026">
    <property type="term" value="P:protein refolding"/>
    <property type="evidence" value="ECO:0007669"/>
    <property type="project" value="TreeGrafter"/>
</dbReference>
<dbReference type="OrthoDB" id="9779889at2"/>
<keyword evidence="1" id="KW-0143">Chaperone</keyword>
<proteinExistence type="predicted"/>
<dbReference type="Gene3D" id="1.10.287.110">
    <property type="entry name" value="DnaJ domain"/>
    <property type="match status" value="1"/>
</dbReference>
<keyword evidence="3" id="KW-0238">DNA-binding</keyword>
<dbReference type="PRINTS" id="PR00625">
    <property type="entry name" value="JDOMAIN"/>
</dbReference>
<dbReference type="InterPro" id="IPR036869">
    <property type="entry name" value="J_dom_sf"/>
</dbReference>
<dbReference type="PROSITE" id="PS50076">
    <property type="entry name" value="DNAJ_2"/>
    <property type="match status" value="1"/>
</dbReference>
<dbReference type="SUPFAM" id="SSF49493">
    <property type="entry name" value="HSP40/DnaJ peptide-binding domain"/>
    <property type="match status" value="2"/>
</dbReference>
<dbReference type="Gene3D" id="2.60.260.20">
    <property type="entry name" value="Urease metallochaperone UreE, N-terminal domain"/>
    <property type="match status" value="2"/>
</dbReference>
<feature type="domain" description="J" evidence="2">
    <location>
        <begin position="5"/>
        <end position="69"/>
    </location>
</feature>
<dbReference type="GO" id="GO:0005737">
    <property type="term" value="C:cytoplasm"/>
    <property type="evidence" value="ECO:0007669"/>
    <property type="project" value="TreeGrafter"/>
</dbReference>
<dbReference type="InterPro" id="IPR001623">
    <property type="entry name" value="DnaJ_domain"/>
</dbReference>
<dbReference type="CDD" id="cd06257">
    <property type="entry name" value="DnaJ"/>
    <property type="match status" value="1"/>
</dbReference>
<evidence type="ECO:0000313" key="4">
    <source>
        <dbReference type="Proteomes" id="UP000295793"/>
    </source>
</evidence>
<accession>A0A4V2UK25</accession>
<protein>
    <submittedName>
        <fullName evidence="3">Curved DNA-binding protein</fullName>
    </submittedName>
</protein>
<dbReference type="PROSITE" id="PS00636">
    <property type="entry name" value="DNAJ_1"/>
    <property type="match status" value="1"/>
</dbReference>
<dbReference type="Pfam" id="PF00226">
    <property type="entry name" value="DnaJ"/>
    <property type="match status" value="1"/>
</dbReference>
<dbReference type="EMBL" id="SLZR01000003">
    <property type="protein sequence ID" value="TCS42516.1"/>
    <property type="molecule type" value="Genomic_DNA"/>
</dbReference>
<dbReference type="Pfam" id="PF01556">
    <property type="entry name" value="DnaJ_C"/>
    <property type="match status" value="1"/>
</dbReference>
<dbReference type="RefSeq" id="WP_132700431.1">
    <property type="nucleotide sequence ID" value="NZ_SLZR01000003.1"/>
</dbReference>
<gene>
    <name evidence="3" type="ORF">BCF53_103177</name>
</gene>
<dbReference type="CDD" id="cd10747">
    <property type="entry name" value="DnaJ_C"/>
    <property type="match status" value="1"/>
</dbReference>
<evidence type="ECO:0000313" key="3">
    <source>
        <dbReference type="EMBL" id="TCS42516.1"/>
    </source>
</evidence>